<keyword evidence="2" id="KW-0689">Ribosomal protein</keyword>
<keyword evidence="3" id="KW-0687">Ribonucleoprotein</keyword>
<feature type="compositionally biased region" description="Basic residues" evidence="6">
    <location>
        <begin position="181"/>
        <end position="194"/>
    </location>
</feature>
<evidence type="ECO:0000256" key="2">
    <source>
        <dbReference type="ARBA" id="ARBA00022980"/>
    </source>
</evidence>
<evidence type="ECO:0000256" key="3">
    <source>
        <dbReference type="ARBA" id="ARBA00023274"/>
    </source>
</evidence>
<evidence type="ECO:0000256" key="1">
    <source>
        <dbReference type="ARBA" id="ARBA00007926"/>
    </source>
</evidence>
<name>A0A9V1E302_PANPR</name>
<gene>
    <name evidence="9" type="primary">LOC109248111</name>
</gene>
<dbReference type="RefSeq" id="XP_019273058.2">
    <property type="nucleotide sequence ID" value="XM_019417513.2"/>
</dbReference>
<accession>A0A9V1E302</accession>
<dbReference type="PANTHER" id="PTHR10544">
    <property type="entry name" value="60S RIBOSOMAL PROTEIN L28"/>
    <property type="match status" value="1"/>
</dbReference>
<dbReference type="GO" id="GO:1990904">
    <property type="term" value="C:ribonucleoprotein complex"/>
    <property type="evidence" value="ECO:0007669"/>
    <property type="project" value="UniProtKB-KW"/>
</dbReference>
<evidence type="ECO:0000256" key="6">
    <source>
        <dbReference type="SAM" id="MobiDB-lite"/>
    </source>
</evidence>
<feature type="region of interest" description="Disordered" evidence="6">
    <location>
        <begin position="177"/>
        <end position="223"/>
    </location>
</feature>
<evidence type="ECO:0000259" key="7">
    <source>
        <dbReference type="Pfam" id="PF01778"/>
    </source>
</evidence>
<proteinExistence type="inferred from homology"/>
<feature type="region of interest" description="Disordered" evidence="6">
    <location>
        <begin position="80"/>
        <end position="101"/>
    </location>
</feature>
<dbReference type="Proteomes" id="UP001165780">
    <property type="component" value="Unplaced"/>
</dbReference>
<evidence type="ECO:0000256" key="5">
    <source>
        <dbReference type="ARBA" id="ARBA00035330"/>
    </source>
</evidence>
<reference evidence="9" key="1">
    <citation type="submission" date="2025-08" db="UniProtKB">
        <authorList>
            <consortium name="RefSeq"/>
        </authorList>
    </citation>
    <scope>IDENTIFICATION</scope>
    <source>
        <tissue evidence="9">Whole blood</tissue>
    </source>
</reference>
<dbReference type="Pfam" id="PF01778">
    <property type="entry name" value="Ribosomal_L28e"/>
    <property type="match status" value="1"/>
</dbReference>
<dbReference type="KEGG" id="ppad:109248111"/>
<dbReference type="GO" id="GO:0005840">
    <property type="term" value="C:ribosome"/>
    <property type="evidence" value="ECO:0007669"/>
    <property type="project" value="UniProtKB-KW"/>
</dbReference>
<sequence length="223" mass="24417">MAFGGRKKDCGGTFPTSSYRKITSSNFQGVSGKKIKEPSLHIFGGGGTCPKSVAWSSSHLQQWMVGQKCSSFLIKRNKQGRLGGSTFSTDPNNPKARKSSNDNGLIHLYTVGVKSGADGKRVVVVMKRRSLQGKPTTPYLWTTMNKNAPATLGSIRHRIHTNKDHPDPYVAAIRTASAIPRRQKPVTVRRKRPAPPRAPEHLPPTSKAIEMSTTSKKTTKKNL</sequence>
<protein>
    <recommendedName>
        <fullName evidence="4">Large ribosomal subunit protein eL28</fullName>
    </recommendedName>
    <alternativeName>
        <fullName evidence="5">60S ribosomal protein L28</fullName>
    </alternativeName>
</protein>
<keyword evidence="8" id="KW-1185">Reference proteome</keyword>
<dbReference type="Gene3D" id="3.30.390.110">
    <property type="match status" value="1"/>
</dbReference>
<dbReference type="GO" id="GO:0006412">
    <property type="term" value="P:translation"/>
    <property type="evidence" value="ECO:0007669"/>
    <property type="project" value="InterPro"/>
</dbReference>
<dbReference type="InterPro" id="IPR002672">
    <property type="entry name" value="Ribosomal_eL28"/>
</dbReference>
<evidence type="ECO:0000256" key="4">
    <source>
        <dbReference type="ARBA" id="ARBA00035223"/>
    </source>
</evidence>
<feature type="domain" description="Ribosomal eL28/Mak16" evidence="7">
    <location>
        <begin position="62"/>
        <end position="179"/>
    </location>
</feature>
<dbReference type="AlphaFoldDB" id="A0A9V1E302"/>
<comment type="similarity">
    <text evidence="1">Belongs to the eukaryotic ribosomal protein eL28 family.</text>
</comment>
<dbReference type="GeneID" id="109248111"/>
<organism evidence="8 9">
    <name type="scientific">Panthera pardus</name>
    <name type="common">Leopard</name>
    <name type="synonym">Felis pardus</name>
    <dbReference type="NCBI Taxonomy" id="9691"/>
    <lineage>
        <taxon>Eukaryota</taxon>
        <taxon>Metazoa</taxon>
        <taxon>Chordata</taxon>
        <taxon>Craniata</taxon>
        <taxon>Vertebrata</taxon>
        <taxon>Euteleostomi</taxon>
        <taxon>Mammalia</taxon>
        <taxon>Eutheria</taxon>
        <taxon>Laurasiatheria</taxon>
        <taxon>Carnivora</taxon>
        <taxon>Feliformia</taxon>
        <taxon>Felidae</taxon>
        <taxon>Pantherinae</taxon>
        <taxon>Panthera</taxon>
    </lineage>
</organism>
<evidence type="ECO:0000313" key="8">
    <source>
        <dbReference type="Proteomes" id="UP001165780"/>
    </source>
</evidence>
<dbReference type="InterPro" id="IPR029004">
    <property type="entry name" value="Ribosomal_eL28/Mak16"/>
</dbReference>
<evidence type="ECO:0000313" key="9">
    <source>
        <dbReference type="RefSeq" id="XP_019273058.2"/>
    </source>
</evidence>
<dbReference type="GO" id="GO:0003735">
    <property type="term" value="F:structural constituent of ribosome"/>
    <property type="evidence" value="ECO:0007669"/>
    <property type="project" value="InterPro"/>
</dbReference>